<keyword evidence="2" id="KW-1185">Reference proteome</keyword>
<dbReference type="EMBL" id="KV429069">
    <property type="protein sequence ID" value="KZT68212.1"/>
    <property type="molecule type" value="Genomic_DNA"/>
</dbReference>
<sequence>MEINCASPAPHRVALHPRLTADVHVGFGIPLADCPRKTEPSGSAVGSAFNGSMLKYMLVPLFMPRRSGTMSTIIANLRHTNVHDVSLRRACAICSISTCSITFLTQCFAGRIGDMHSLGTRTSSTFALLRYRHVDVRSSNAHGNCYGPNFGLDLDFERVVKKTQ</sequence>
<proteinExistence type="predicted"/>
<evidence type="ECO:0000313" key="2">
    <source>
        <dbReference type="Proteomes" id="UP000076727"/>
    </source>
</evidence>
<name>A0A165PH92_9APHY</name>
<accession>A0A165PH92</accession>
<dbReference type="Proteomes" id="UP000076727">
    <property type="component" value="Unassembled WGS sequence"/>
</dbReference>
<dbReference type="AlphaFoldDB" id="A0A165PH92"/>
<protein>
    <submittedName>
        <fullName evidence="1">Uncharacterized protein</fullName>
    </submittedName>
</protein>
<gene>
    <name evidence="1" type="ORF">DAEQUDRAFT_344888</name>
</gene>
<organism evidence="1 2">
    <name type="scientific">Daedalea quercina L-15889</name>
    <dbReference type="NCBI Taxonomy" id="1314783"/>
    <lineage>
        <taxon>Eukaryota</taxon>
        <taxon>Fungi</taxon>
        <taxon>Dikarya</taxon>
        <taxon>Basidiomycota</taxon>
        <taxon>Agaricomycotina</taxon>
        <taxon>Agaricomycetes</taxon>
        <taxon>Polyporales</taxon>
        <taxon>Fomitopsis</taxon>
    </lineage>
</organism>
<reference evidence="1 2" key="1">
    <citation type="journal article" date="2016" name="Mol. Biol. Evol.">
        <title>Comparative Genomics of Early-Diverging Mushroom-Forming Fungi Provides Insights into the Origins of Lignocellulose Decay Capabilities.</title>
        <authorList>
            <person name="Nagy L.G."/>
            <person name="Riley R."/>
            <person name="Tritt A."/>
            <person name="Adam C."/>
            <person name="Daum C."/>
            <person name="Floudas D."/>
            <person name="Sun H."/>
            <person name="Yadav J.S."/>
            <person name="Pangilinan J."/>
            <person name="Larsson K.H."/>
            <person name="Matsuura K."/>
            <person name="Barry K."/>
            <person name="Labutti K."/>
            <person name="Kuo R."/>
            <person name="Ohm R.A."/>
            <person name="Bhattacharya S.S."/>
            <person name="Shirouzu T."/>
            <person name="Yoshinaga Y."/>
            <person name="Martin F.M."/>
            <person name="Grigoriev I.V."/>
            <person name="Hibbett D.S."/>
        </authorList>
    </citation>
    <scope>NUCLEOTIDE SEQUENCE [LARGE SCALE GENOMIC DNA]</scope>
    <source>
        <strain evidence="1 2">L-15889</strain>
    </source>
</reference>
<evidence type="ECO:0000313" key="1">
    <source>
        <dbReference type="EMBL" id="KZT68212.1"/>
    </source>
</evidence>